<dbReference type="PANTHER" id="PTHR11679">
    <property type="entry name" value="VESICLE PROTEIN SORTING-ASSOCIATED"/>
    <property type="match status" value="1"/>
</dbReference>
<accession>A0A7E4WDZ4</accession>
<comment type="similarity">
    <text evidence="1">Belongs to the STXBP/unc-18/SEC1 family.</text>
</comment>
<dbReference type="InterPro" id="IPR043127">
    <property type="entry name" value="Sec-1-like_dom3a"/>
</dbReference>
<dbReference type="AlphaFoldDB" id="A0A7E4WDZ4"/>
<dbReference type="SUPFAM" id="SSF56815">
    <property type="entry name" value="Sec1/munc18-like (SM) proteins"/>
    <property type="match status" value="1"/>
</dbReference>
<dbReference type="GO" id="GO:0016192">
    <property type="term" value="P:vesicle-mediated transport"/>
    <property type="evidence" value="ECO:0007669"/>
    <property type="project" value="InterPro"/>
</dbReference>
<evidence type="ECO:0000313" key="2">
    <source>
        <dbReference type="Proteomes" id="UP000492821"/>
    </source>
</evidence>
<dbReference type="Gene3D" id="3.90.830.10">
    <property type="entry name" value="Syntaxin Binding Protein 1, Chain A, domain 2"/>
    <property type="match status" value="1"/>
</dbReference>
<dbReference type="InterPro" id="IPR001619">
    <property type="entry name" value="Sec1-like"/>
</dbReference>
<dbReference type="Proteomes" id="UP000492821">
    <property type="component" value="Unassembled WGS sequence"/>
</dbReference>
<keyword evidence="2" id="KW-1185">Reference proteome</keyword>
<reference evidence="3" key="2">
    <citation type="submission" date="2020-10" db="UniProtKB">
        <authorList>
            <consortium name="WormBaseParasite"/>
        </authorList>
    </citation>
    <scope>IDENTIFICATION</scope>
</reference>
<reference evidence="2" key="1">
    <citation type="journal article" date="2013" name="Genetics">
        <title>The draft genome and transcriptome of Panagrellus redivivus are shaped by the harsh demands of a free-living lifestyle.</title>
        <authorList>
            <person name="Srinivasan J."/>
            <person name="Dillman A.R."/>
            <person name="Macchietto M.G."/>
            <person name="Heikkinen L."/>
            <person name="Lakso M."/>
            <person name="Fracchia K.M."/>
            <person name="Antoshechkin I."/>
            <person name="Mortazavi A."/>
            <person name="Wong G."/>
            <person name="Sternberg P.W."/>
        </authorList>
    </citation>
    <scope>NUCLEOTIDE SEQUENCE [LARGE SCALE GENOMIC DNA]</scope>
    <source>
        <strain evidence="2">MT8872</strain>
    </source>
</reference>
<dbReference type="InterPro" id="IPR027482">
    <property type="entry name" value="Sec1-like_dom2"/>
</dbReference>
<evidence type="ECO:0000313" key="3">
    <source>
        <dbReference type="WBParaSite" id="Pan_g9546.t1"/>
    </source>
</evidence>
<sequence length="638" mass="71394">MHRQSAEKVDNIRTRQIASLKQILNLNQPVSASLANEPTWKVLILDKYAQDIIAPLIPVKVLRENGVTLHFLVNSVRETLPDVPAVYFISPTDENIQYLCEDLKKALYDSFYINLIYPISRPQLESIAASAVNSGTMSQVQKLTDQYLSFIALEDDLFMLRRYSTHSPFTFQAINDPSISPEDMDKLIDNTASGLFAVCATLGIVPIIKCLKDNAAEQVAIKLNQKIRDNLRDARNNLFTQEHIRGGHFTKHRPILVLADRNVDLATMLHHTWTYQALIHDILEMDLNRVKIVDANGKNRDYDMDASDNLWRTYKGSPFPIVADAVQSDLEEVKQNEKAIKDLKTSMGFDNESDETIMVFGDTTSKLSSAVGTLPELLKRKSFVELHTNVATTVLSAIKSRRFDVLFENEEKMLNGQTDVKVTELLEKCTTNDDILRVLMIHYLCSSKIPAAEKELYKGFLAEKEIDAAALRYVEQLRSFSNMSHVAELHTGAGVKTEGVFSNFLSNTTKIVMEGVKKMIPKKYNLPLTKLVDQAIGGPSGVGISGVPLPSSNGSGDDEFRYFDPKLQHAVNVDAIRGQPVEDVVVFVIGGGNYVEYQNLVDYAKNKPGLLRMTYGCTELVTPKQFTEQLNALGQRLG</sequence>
<dbReference type="Pfam" id="PF00995">
    <property type="entry name" value="Sec1"/>
    <property type="match status" value="1"/>
</dbReference>
<name>A0A7E4WDZ4_PANRE</name>
<protein>
    <submittedName>
        <fullName evidence="3">Sec1 family domain-containing protein 1</fullName>
    </submittedName>
</protein>
<dbReference type="Gene3D" id="1.25.40.60">
    <property type="match status" value="1"/>
</dbReference>
<dbReference type="InterPro" id="IPR036045">
    <property type="entry name" value="Sec1-like_sf"/>
</dbReference>
<dbReference type="WBParaSite" id="Pan_g9546.t1">
    <property type="protein sequence ID" value="Pan_g9546.t1"/>
    <property type="gene ID" value="Pan_g9546"/>
</dbReference>
<proteinExistence type="inferred from homology"/>
<dbReference type="PIRSF" id="PIRSF005715">
    <property type="entry name" value="VPS45_Sec1"/>
    <property type="match status" value="1"/>
</dbReference>
<organism evidence="2 3">
    <name type="scientific">Panagrellus redivivus</name>
    <name type="common">Microworm</name>
    <dbReference type="NCBI Taxonomy" id="6233"/>
    <lineage>
        <taxon>Eukaryota</taxon>
        <taxon>Metazoa</taxon>
        <taxon>Ecdysozoa</taxon>
        <taxon>Nematoda</taxon>
        <taxon>Chromadorea</taxon>
        <taxon>Rhabditida</taxon>
        <taxon>Tylenchina</taxon>
        <taxon>Panagrolaimomorpha</taxon>
        <taxon>Panagrolaimoidea</taxon>
        <taxon>Panagrolaimidae</taxon>
        <taxon>Panagrellus</taxon>
    </lineage>
</organism>
<dbReference type="Gene3D" id="3.40.50.2060">
    <property type="match status" value="1"/>
</dbReference>
<evidence type="ECO:0000256" key="1">
    <source>
        <dbReference type="ARBA" id="ARBA00009884"/>
    </source>
</evidence>
<dbReference type="Gene3D" id="3.40.50.1910">
    <property type="match status" value="1"/>
</dbReference>
<dbReference type="InterPro" id="IPR043154">
    <property type="entry name" value="Sec-1-like_dom1"/>
</dbReference>